<keyword evidence="1" id="KW-1133">Transmembrane helix</keyword>
<comment type="caution">
    <text evidence="2">The sequence shown here is derived from an EMBL/GenBank/DDBJ whole genome shotgun (WGS) entry which is preliminary data.</text>
</comment>
<dbReference type="AlphaFoldDB" id="A0A919Q6P5"/>
<evidence type="ECO:0000313" key="3">
    <source>
        <dbReference type="Proteomes" id="UP000652354"/>
    </source>
</evidence>
<reference evidence="2" key="1">
    <citation type="submission" date="2021-01" db="EMBL/GenBank/DDBJ databases">
        <title>Whole genome shotgun sequence of Demequina activiva NBRC 110675.</title>
        <authorList>
            <person name="Komaki H."/>
            <person name="Tamura T."/>
        </authorList>
    </citation>
    <scope>NUCLEOTIDE SEQUENCE</scope>
    <source>
        <strain evidence="2">NBRC 110675</strain>
    </source>
</reference>
<dbReference type="RefSeq" id="WP_203657175.1">
    <property type="nucleotide sequence ID" value="NZ_BONR01000006.1"/>
</dbReference>
<feature type="transmembrane region" description="Helical" evidence="1">
    <location>
        <begin position="50"/>
        <end position="73"/>
    </location>
</feature>
<feature type="transmembrane region" description="Helical" evidence="1">
    <location>
        <begin position="80"/>
        <end position="101"/>
    </location>
</feature>
<keyword evidence="3" id="KW-1185">Reference proteome</keyword>
<evidence type="ECO:0000313" key="2">
    <source>
        <dbReference type="EMBL" id="GIG55553.1"/>
    </source>
</evidence>
<name>A0A919Q6P5_9MICO</name>
<feature type="transmembrane region" description="Helical" evidence="1">
    <location>
        <begin position="16"/>
        <end position="38"/>
    </location>
</feature>
<dbReference type="EMBL" id="BONR01000006">
    <property type="protein sequence ID" value="GIG55553.1"/>
    <property type="molecule type" value="Genomic_DNA"/>
</dbReference>
<keyword evidence="1" id="KW-0472">Membrane</keyword>
<organism evidence="2 3">
    <name type="scientific">Demequina activiva</name>
    <dbReference type="NCBI Taxonomy" id="1582364"/>
    <lineage>
        <taxon>Bacteria</taxon>
        <taxon>Bacillati</taxon>
        <taxon>Actinomycetota</taxon>
        <taxon>Actinomycetes</taxon>
        <taxon>Micrococcales</taxon>
        <taxon>Demequinaceae</taxon>
        <taxon>Demequina</taxon>
    </lineage>
</organism>
<accession>A0A919Q6P5</accession>
<sequence length="144" mass="14859">MSDPVAAVESTGRKRWGVWVLAALAMVTAPVLLLGLWAEASLWLEAGGRVTMAGWTLTLTLCAVAALTAMAAGVTTQARWGWMGLGASAIELAGVIALSPAPRDPNVAWSGIVLVLTLAAIWWHAIGSAVGFLVAALRGRAASR</sequence>
<feature type="transmembrane region" description="Helical" evidence="1">
    <location>
        <begin position="107"/>
        <end position="137"/>
    </location>
</feature>
<dbReference type="Proteomes" id="UP000652354">
    <property type="component" value="Unassembled WGS sequence"/>
</dbReference>
<proteinExistence type="predicted"/>
<keyword evidence="1" id="KW-0812">Transmembrane</keyword>
<gene>
    <name evidence="2" type="ORF">Dac01nite_23050</name>
</gene>
<protein>
    <submittedName>
        <fullName evidence="2">Uncharacterized protein</fullName>
    </submittedName>
</protein>
<evidence type="ECO:0000256" key="1">
    <source>
        <dbReference type="SAM" id="Phobius"/>
    </source>
</evidence>